<gene>
    <name evidence="10" type="ORF">PLOB_00042049</name>
</gene>
<comment type="caution">
    <text evidence="7">Lacks conserved residue(s) required for the propagation of feature annotation.</text>
</comment>
<dbReference type="PANTHER" id="PTHR24270">
    <property type="entry name" value="LOW-DENSITY LIPOPROTEIN RECEPTOR-RELATED"/>
    <property type="match status" value="1"/>
</dbReference>
<dbReference type="PROSITE" id="PS50068">
    <property type="entry name" value="LDLRA_2"/>
    <property type="match status" value="3"/>
</dbReference>
<sequence>LFPFFFCKTSDSKPIVSPFFHPPPGQEYEKINAIRDPTYEEFYGQGKKNHISHKKLKLLSPKTIKLTREALLKATSAQTTALVAAAEAARSSLEISRLAQKAQDISVKRAMWALQTIKVAAKAEEDYEIFKFFGGVGCRVCIKPLFQGPPKVERLWQKLVDRTLVKRQVKLSMMQSCLLTLALLIAVLSRTADAESYARNRKYVENPEKEPCANNRYRCDGGNKCIPLKWICDGVHDCDDKLDERNCFIGNTTTIPSYIASKKTETSLDGSEDTSRSSLSECPRSTYSCDKGDKCLLMSSLCDSINDCQDGADEKNCPLNPVCQSNKFTCDEGDKCLPLTWVCDSINDCNDNKDEHNCPQRRTAKSMARAAEEAAISAAQEAKRAAAAAQELMAKAKEAADKAERAMKIVEGQCEVNKHSSLEPGCKVRVHLGCLNINYFKDYGGEWEILIGPLIACKLARGFRLARSWQMLQVFAVGLLFSFAQISAGEQWNFAEAYAIINSIEQRLGAKPSHKDFIPLLHDIKRQLFNFETTFVSRKDNVLKPHSLTETNASNREFIEGEKTMYNEEGVDTFKGQKVIPVDDDVEGRLGKWLVLEAMKKLLDFIPSNMTDAERICRPGPLHDTQDESGSTTVEQEKKCLILGDSISIGYFSYVADLLEDDCTVHHAPWSGDGGSLDTSYLLKCLPMFLSSSVYEPVNYDAIIFNSGLHDINCCGFPREYVPLKKYAKNLRKIKEKLLKTGAMIAFATSTPVPYNETANEILQEYNKAATKEMERDDPIDIVDLYKAVIEECSDEALSKCDLYLEQPELHLNGDGYMSLAKEVSKGFKSLLKKDTDERKRRLKASKERNDNMDSRKYCVQHTEESMQDIRQLTGCPANTTCCINEYSNSFIGCCMLEDAMDCGDSWHCCPKGTVCDPTCSKTHCSCREAPWESKATRTTFSTLMKSLDTFWKKLAKQYS</sequence>
<dbReference type="InterPro" id="IPR036055">
    <property type="entry name" value="LDL_receptor-like_sf"/>
</dbReference>
<dbReference type="PRINTS" id="PR00261">
    <property type="entry name" value="LDLRECEPTOR"/>
</dbReference>
<dbReference type="InterPro" id="IPR037277">
    <property type="entry name" value="Granulin_sf"/>
</dbReference>
<feature type="disulfide bond" evidence="7">
    <location>
        <begin position="302"/>
        <end position="317"/>
    </location>
</feature>
<keyword evidence="3" id="KW-0677">Repeat</keyword>
<keyword evidence="4" id="KW-1133">Transmembrane helix</keyword>
<dbReference type="InterPro" id="IPR000118">
    <property type="entry name" value="Granulin"/>
</dbReference>
<evidence type="ECO:0000313" key="11">
    <source>
        <dbReference type="Proteomes" id="UP001159405"/>
    </source>
</evidence>
<dbReference type="PANTHER" id="PTHR24270:SF62">
    <property type="entry name" value="LOW-DENSITY LIPOPROTEIN RECEPTOR-RELATED PROTEIN 2"/>
    <property type="match status" value="1"/>
</dbReference>
<evidence type="ECO:0000256" key="2">
    <source>
        <dbReference type="ARBA" id="ARBA00022692"/>
    </source>
</evidence>
<evidence type="ECO:0000256" key="7">
    <source>
        <dbReference type="PROSITE-ProRule" id="PRU00124"/>
    </source>
</evidence>
<dbReference type="PROSITE" id="PS00799">
    <property type="entry name" value="GRANULINS"/>
    <property type="match status" value="1"/>
</dbReference>
<proteinExistence type="predicted"/>
<evidence type="ECO:0000256" key="4">
    <source>
        <dbReference type="ARBA" id="ARBA00022989"/>
    </source>
</evidence>
<evidence type="ECO:0000259" key="9">
    <source>
        <dbReference type="PROSITE" id="PS00799"/>
    </source>
</evidence>
<protein>
    <recommendedName>
        <fullName evidence="9">Granulins domain-containing protein</fullName>
    </recommendedName>
</protein>
<dbReference type="Gene3D" id="2.10.25.160">
    <property type="entry name" value="Granulin"/>
    <property type="match status" value="1"/>
</dbReference>
<dbReference type="SUPFAM" id="SSF57424">
    <property type="entry name" value="LDL receptor-like module"/>
    <property type="match status" value="3"/>
</dbReference>
<reference evidence="10 11" key="1">
    <citation type="submission" date="2022-05" db="EMBL/GenBank/DDBJ databases">
        <authorList>
            <consortium name="Genoscope - CEA"/>
            <person name="William W."/>
        </authorList>
    </citation>
    <scope>NUCLEOTIDE SEQUENCE [LARGE SCALE GENOMIC DNA]</scope>
</reference>
<dbReference type="Gene3D" id="3.40.50.1110">
    <property type="entry name" value="SGNH hydrolase"/>
    <property type="match status" value="1"/>
</dbReference>
<comment type="caution">
    <text evidence="10">The sequence shown here is derived from an EMBL/GenBank/DDBJ whole genome shotgun (WGS) entry which is preliminary data.</text>
</comment>
<name>A0ABN8PH74_9CNID</name>
<feature type="disulfide bond" evidence="7">
    <location>
        <begin position="343"/>
        <end position="358"/>
    </location>
</feature>
<dbReference type="SUPFAM" id="SSF52266">
    <property type="entry name" value="SGNH hydrolase"/>
    <property type="match status" value="1"/>
</dbReference>
<dbReference type="InterPro" id="IPR036514">
    <property type="entry name" value="SGNH_hydro_sf"/>
</dbReference>
<feature type="non-terminal residue" evidence="10">
    <location>
        <position position="1"/>
    </location>
</feature>
<accession>A0ABN8PH74</accession>
<dbReference type="CDD" id="cd00112">
    <property type="entry name" value="LDLa"/>
    <property type="match status" value="3"/>
</dbReference>
<dbReference type="SMART" id="SM00192">
    <property type="entry name" value="LDLa"/>
    <property type="match status" value="3"/>
</dbReference>
<keyword evidence="8" id="KW-0175">Coiled coil</keyword>
<organism evidence="10 11">
    <name type="scientific">Porites lobata</name>
    <dbReference type="NCBI Taxonomy" id="104759"/>
    <lineage>
        <taxon>Eukaryota</taxon>
        <taxon>Metazoa</taxon>
        <taxon>Cnidaria</taxon>
        <taxon>Anthozoa</taxon>
        <taxon>Hexacorallia</taxon>
        <taxon>Scleractinia</taxon>
        <taxon>Fungiina</taxon>
        <taxon>Poritidae</taxon>
        <taxon>Porites</taxon>
    </lineage>
</organism>
<evidence type="ECO:0000256" key="1">
    <source>
        <dbReference type="ARBA" id="ARBA00004167"/>
    </source>
</evidence>
<dbReference type="Proteomes" id="UP001159405">
    <property type="component" value="Unassembled WGS sequence"/>
</dbReference>
<feature type="disulfide bond" evidence="7">
    <location>
        <begin position="232"/>
        <end position="247"/>
    </location>
</feature>
<evidence type="ECO:0000313" key="10">
    <source>
        <dbReference type="EMBL" id="CAH3141883.1"/>
    </source>
</evidence>
<keyword evidence="6 7" id="KW-1015">Disulfide bond</keyword>
<keyword evidence="2" id="KW-0812">Transmembrane</keyword>
<dbReference type="EMBL" id="CALNXK010000067">
    <property type="protein sequence ID" value="CAH3141883.1"/>
    <property type="molecule type" value="Genomic_DNA"/>
</dbReference>
<evidence type="ECO:0000256" key="6">
    <source>
        <dbReference type="ARBA" id="ARBA00023157"/>
    </source>
</evidence>
<comment type="subcellular location">
    <subcellularLocation>
        <location evidence="1">Membrane</location>
        <topology evidence="1">Single-pass membrane protein</topology>
    </subcellularLocation>
</comment>
<dbReference type="Pfam" id="PF00057">
    <property type="entry name" value="Ldl_recept_a"/>
    <property type="match status" value="3"/>
</dbReference>
<keyword evidence="11" id="KW-1185">Reference proteome</keyword>
<feature type="domain" description="Granulins" evidence="9">
    <location>
        <begin position="903"/>
        <end position="916"/>
    </location>
</feature>
<feature type="coiled-coil region" evidence="8">
    <location>
        <begin position="379"/>
        <end position="413"/>
    </location>
</feature>
<evidence type="ECO:0000256" key="5">
    <source>
        <dbReference type="ARBA" id="ARBA00023136"/>
    </source>
</evidence>
<dbReference type="InterPro" id="IPR002172">
    <property type="entry name" value="LDrepeatLR_classA_rpt"/>
</dbReference>
<dbReference type="SMART" id="SM00277">
    <property type="entry name" value="GRAN"/>
    <property type="match status" value="1"/>
</dbReference>
<evidence type="ECO:0000256" key="8">
    <source>
        <dbReference type="SAM" id="Coils"/>
    </source>
</evidence>
<dbReference type="InterPro" id="IPR050685">
    <property type="entry name" value="LDLR"/>
</dbReference>
<dbReference type="Gene3D" id="4.10.400.10">
    <property type="entry name" value="Low-density Lipoprotein Receptor"/>
    <property type="match status" value="3"/>
</dbReference>
<keyword evidence="5" id="KW-0472">Membrane</keyword>
<evidence type="ECO:0000256" key="3">
    <source>
        <dbReference type="ARBA" id="ARBA00022737"/>
    </source>
</evidence>